<dbReference type="GO" id="GO:0003700">
    <property type="term" value="F:DNA-binding transcription factor activity"/>
    <property type="evidence" value="ECO:0007669"/>
    <property type="project" value="TreeGrafter"/>
</dbReference>
<evidence type="ECO:0000256" key="1">
    <source>
        <dbReference type="ARBA" id="ARBA00023015"/>
    </source>
</evidence>
<dbReference type="InterPro" id="IPR036390">
    <property type="entry name" value="WH_DNA-bd_sf"/>
</dbReference>
<name>A0A5Q0BK52_9GAMM</name>
<sequence>MQKLIPATNLLLGALSRKDREPLLANCEQVDFIFADVLYRTGDLITHVYFPTESFISLVTSIDDKASLEVGLIGSEGVLGVTLILGIDIAPFQALVQGAGTALRITAALFLHELEQNPALRREMRHYLYASISQLAQRAACTRFHMVEARLACWLLMTHDRAHSDTFLVTQLFMAYMLGVRRVGVTKAANSLRKQKLISYCRGAITILDHAGLEAASCACYRAEKEGYERIMGYSSNSIF</sequence>
<dbReference type="InterPro" id="IPR036388">
    <property type="entry name" value="WH-like_DNA-bd_sf"/>
</dbReference>
<evidence type="ECO:0000256" key="3">
    <source>
        <dbReference type="ARBA" id="ARBA00023163"/>
    </source>
</evidence>
<evidence type="ECO:0000256" key="2">
    <source>
        <dbReference type="ARBA" id="ARBA00023125"/>
    </source>
</evidence>
<protein>
    <submittedName>
        <fullName evidence="5">Crp/Fnr family transcriptional regulator</fullName>
    </submittedName>
</protein>
<keyword evidence="2" id="KW-0238">DNA-binding</keyword>
<dbReference type="GO" id="GO:0005829">
    <property type="term" value="C:cytosol"/>
    <property type="evidence" value="ECO:0007669"/>
    <property type="project" value="TreeGrafter"/>
</dbReference>
<keyword evidence="6" id="KW-1185">Reference proteome</keyword>
<evidence type="ECO:0000313" key="6">
    <source>
        <dbReference type="Proteomes" id="UP000325755"/>
    </source>
</evidence>
<dbReference type="OrthoDB" id="8969464at2"/>
<dbReference type="Pfam" id="PF13545">
    <property type="entry name" value="HTH_Crp_2"/>
    <property type="match status" value="1"/>
</dbReference>
<dbReference type="InterPro" id="IPR050397">
    <property type="entry name" value="Env_Response_Regulators"/>
</dbReference>
<keyword evidence="3" id="KW-0804">Transcription</keyword>
<organism evidence="5 6">
    <name type="scientific">Candidatus Methylospira mobilis</name>
    <dbReference type="NCBI Taxonomy" id="1808979"/>
    <lineage>
        <taxon>Bacteria</taxon>
        <taxon>Pseudomonadati</taxon>
        <taxon>Pseudomonadota</taxon>
        <taxon>Gammaproteobacteria</taxon>
        <taxon>Methylococcales</taxon>
        <taxon>Methylococcaceae</taxon>
        <taxon>Candidatus Methylospira</taxon>
    </lineage>
</organism>
<evidence type="ECO:0000259" key="4">
    <source>
        <dbReference type="Pfam" id="PF13545"/>
    </source>
</evidence>
<dbReference type="RefSeq" id="WP_153249484.1">
    <property type="nucleotide sequence ID" value="NZ_CP044205.1"/>
</dbReference>
<reference evidence="5 6" key="1">
    <citation type="submission" date="2019-09" db="EMBL/GenBank/DDBJ databases">
        <title>Ecophysiology of the spiral-shaped methanotroph Methylospira mobilis as revealed by the complete genome sequence.</title>
        <authorList>
            <person name="Oshkin I.Y."/>
            <person name="Dedysh S.N."/>
            <person name="Miroshnikov K."/>
            <person name="Danilova O.V."/>
            <person name="Hakobyan A."/>
            <person name="Liesack W."/>
        </authorList>
    </citation>
    <scope>NUCLEOTIDE SEQUENCE [LARGE SCALE GENOMIC DNA]</scope>
    <source>
        <strain evidence="5 6">Shm1</strain>
    </source>
</reference>
<dbReference type="CDD" id="cd00038">
    <property type="entry name" value="CAP_ED"/>
    <property type="match status" value="1"/>
</dbReference>
<gene>
    <name evidence="5" type="ORF">F6R98_13465</name>
</gene>
<accession>A0A5Q0BK52</accession>
<dbReference type="SUPFAM" id="SSF46785">
    <property type="entry name" value="Winged helix' DNA-binding domain"/>
    <property type="match status" value="1"/>
</dbReference>
<dbReference type="PANTHER" id="PTHR24567:SF74">
    <property type="entry name" value="HTH-TYPE TRANSCRIPTIONAL REGULATOR ARCR"/>
    <property type="match status" value="1"/>
</dbReference>
<dbReference type="InterPro" id="IPR018490">
    <property type="entry name" value="cNMP-bd_dom_sf"/>
</dbReference>
<dbReference type="SUPFAM" id="SSF51206">
    <property type="entry name" value="cAMP-binding domain-like"/>
    <property type="match status" value="1"/>
</dbReference>
<dbReference type="InterPro" id="IPR012318">
    <property type="entry name" value="HTH_CRP"/>
</dbReference>
<keyword evidence="1" id="KW-0805">Transcription regulation</keyword>
<dbReference type="EMBL" id="CP044205">
    <property type="protein sequence ID" value="QFY43502.1"/>
    <property type="molecule type" value="Genomic_DNA"/>
</dbReference>
<dbReference type="KEGG" id="mmob:F6R98_13465"/>
<evidence type="ECO:0000313" key="5">
    <source>
        <dbReference type="EMBL" id="QFY43502.1"/>
    </source>
</evidence>
<dbReference type="PANTHER" id="PTHR24567">
    <property type="entry name" value="CRP FAMILY TRANSCRIPTIONAL REGULATORY PROTEIN"/>
    <property type="match status" value="1"/>
</dbReference>
<dbReference type="AlphaFoldDB" id="A0A5Q0BK52"/>
<dbReference type="InterPro" id="IPR014710">
    <property type="entry name" value="RmlC-like_jellyroll"/>
</dbReference>
<dbReference type="GO" id="GO:0003677">
    <property type="term" value="F:DNA binding"/>
    <property type="evidence" value="ECO:0007669"/>
    <property type="project" value="UniProtKB-KW"/>
</dbReference>
<dbReference type="InParanoid" id="A0A5Q0BK52"/>
<dbReference type="InterPro" id="IPR000595">
    <property type="entry name" value="cNMP-bd_dom"/>
</dbReference>
<dbReference type="Gene3D" id="2.60.120.10">
    <property type="entry name" value="Jelly Rolls"/>
    <property type="match status" value="1"/>
</dbReference>
<feature type="domain" description="HTH crp-type" evidence="4">
    <location>
        <begin position="149"/>
        <end position="215"/>
    </location>
</feature>
<dbReference type="Proteomes" id="UP000325755">
    <property type="component" value="Chromosome"/>
</dbReference>
<dbReference type="Gene3D" id="1.10.10.10">
    <property type="entry name" value="Winged helix-like DNA-binding domain superfamily/Winged helix DNA-binding domain"/>
    <property type="match status" value="1"/>
</dbReference>
<proteinExistence type="predicted"/>